<evidence type="ECO:0000313" key="1">
    <source>
        <dbReference type="EMBL" id="KKU89763.1"/>
    </source>
</evidence>
<dbReference type="EMBL" id="LCPB01000009">
    <property type="protein sequence ID" value="KKU89763.1"/>
    <property type="molecule type" value="Genomic_DNA"/>
</dbReference>
<accession>A0A0G1WHG1</accession>
<name>A0A0G1WHG1_9BACT</name>
<dbReference type="AlphaFoldDB" id="A0A0G1WHG1"/>
<organism evidence="1 2">
    <name type="scientific">Candidatus Wolfebacteria bacterium GW2011_GWA2_47_9b</name>
    <dbReference type="NCBI Taxonomy" id="1619005"/>
    <lineage>
        <taxon>Bacteria</taxon>
        <taxon>Candidatus Wolfeibacteriota</taxon>
    </lineage>
</organism>
<evidence type="ECO:0000313" key="2">
    <source>
        <dbReference type="Proteomes" id="UP000033882"/>
    </source>
</evidence>
<protein>
    <submittedName>
        <fullName evidence="1">Uncharacterized protein</fullName>
    </submittedName>
</protein>
<dbReference type="Proteomes" id="UP000033882">
    <property type="component" value="Unassembled WGS sequence"/>
</dbReference>
<proteinExistence type="predicted"/>
<gene>
    <name evidence="1" type="ORF">UY19_C0009G0012</name>
</gene>
<comment type="caution">
    <text evidence="1">The sequence shown here is derived from an EMBL/GenBank/DDBJ whole genome shotgun (WGS) entry which is preliminary data.</text>
</comment>
<sequence>MEKKGIAIMFIGLAAVLFAAYGVASRNEAGQVDKLEGRGNATLDGTSALTELEGLGAGLMGADLLSEGKGDDGANMTKVIARATFEQMKTLDQQGKSPFDEKNSDTAEVRNAVERSVAESTNAVFEGIVVKNSDLKTIMNNTRDAKRRYLKDLEAMLARHPVKESYKNIPGGLEGLIEQSCAGQQTNISKELSDDYTAIARDMMKIQTPSQWVVFHKQGITHYLQGSVIFSGIAGCAADPLKGYSVAQSLSEFGQNSSLLQKLLQKMYTEVGL</sequence>
<reference evidence="1 2" key="1">
    <citation type="journal article" date="2015" name="Nature">
        <title>rRNA introns, odd ribosomes, and small enigmatic genomes across a large radiation of phyla.</title>
        <authorList>
            <person name="Brown C.T."/>
            <person name="Hug L.A."/>
            <person name="Thomas B.C."/>
            <person name="Sharon I."/>
            <person name="Castelle C.J."/>
            <person name="Singh A."/>
            <person name="Wilkins M.J."/>
            <person name="Williams K.H."/>
            <person name="Banfield J.F."/>
        </authorList>
    </citation>
    <scope>NUCLEOTIDE SEQUENCE [LARGE SCALE GENOMIC DNA]</scope>
</reference>